<dbReference type="InterPro" id="IPR028096">
    <property type="entry name" value="EfeO_Cupredoxin"/>
</dbReference>
<keyword evidence="2" id="KW-1133">Transmembrane helix</keyword>
<feature type="transmembrane region" description="Helical" evidence="2">
    <location>
        <begin position="62"/>
        <end position="80"/>
    </location>
</feature>
<protein>
    <submittedName>
        <fullName evidence="4">Cupredoxin domain-containing protein</fullName>
    </submittedName>
</protein>
<dbReference type="RefSeq" id="WP_380028290.1">
    <property type="nucleotide sequence ID" value="NZ_JBHSHC010000139.1"/>
</dbReference>
<keyword evidence="2" id="KW-0812">Transmembrane</keyword>
<feature type="domain" description="EfeO-type cupredoxin-like" evidence="3">
    <location>
        <begin position="216"/>
        <end position="307"/>
    </location>
</feature>
<accession>A0ABV9Q6V6</accession>
<dbReference type="Proteomes" id="UP001596002">
    <property type="component" value="Unassembled WGS sequence"/>
</dbReference>
<dbReference type="InterPro" id="IPR008972">
    <property type="entry name" value="Cupredoxin"/>
</dbReference>
<dbReference type="SUPFAM" id="SSF49503">
    <property type="entry name" value="Cupredoxins"/>
    <property type="match status" value="1"/>
</dbReference>
<evidence type="ECO:0000259" key="3">
    <source>
        <dbReference type="Pfam" id="PF13473"/>
    </source>
</evidence>
<dbReference type="Gene3D" id="2.60.40.420">
    <property type="entry name" value="Cupredoxins - blue copper proteins"/>
    <property type="match status" value="1"/>
</dbReference>
<evidence type="ECO:0000256" key="2">
    <source>
        <dbReference type="SAM" id="Phobius"/>
    </source>
</evidence>
<organism evidence="4 5">
    <name type="scientific">Effusibacillus consociatus</name>
    <dbReference type="NCBI Taxonomy" id="1117041"/>
    <lineage>
        <taxon>Bacteria</taxon>
        <taxon>Bacillati</taxon>
        <taxon>Bacillota</taxon>
        <taxon>Bacilli</taxon>
        <taxon>Bacillales</taxon>
        <taxon>Alicyclobacillaceae</taxon>
        <taxon>Effusibacillus</taxon>
    </lineage>
</organism>
<feature type="transmembrane region" description="Helical" evidence="2">
    <location>
        <begin position="92"/>
        <end position="111"/>
    </location>
</feature>
<dbReference type="Pfam" id="PF13473">
    <property type="entry name" value="Cupredoxin_1"/>
    <property type="match status" value="1"/>
</dbReference>
<evidence type="ECO:0000256" key="1">
    <source>
        <dbReference type="SAM" id="MobiDB-lite"/>
    </source>
</evidence>
<feature type="region of interest" description="Disordered" evidence="1">
    <location>
        <begin position="187"/>
        <end position="216"/>
    </location>
</feature>
<evidence type="ECO:0000313" key="4">
    <source>
        <dbReference type="EMBL" id="MFC4769589.1"/>
    </source>
</evidence>
<feature type="transmembrane region" description="Helical" evidence="2">
    <location>
        <begin position="6"/>
        <end position="23"/>
    </location>
</feature>
<comment type="caution">
    <text evidence="4">The sequence shown here is derived from an EMBL/GenBank/DDBJ whole genome shotgun (WGS) entry which is preliminary data.</text>
</comment>
<keyword evidence="2" id="KW-0472">Membrane</keyword>
<feature type="transmembrane region" description="Helical" evidence="2">
    <location>
        <begin position="162"/>
        <end position="178"/>
    </location>
</feature>
<evidence type="ECO:0000313" key="5">
    <source>
        <dbReference type="Proteomes" id="UP001596002"/>
    </source>
</evidence>
<sequence>MFTIIVALLSGILMTGYPMVLTYRYKDKLTCMAGMMIAMTAAMMSSLLIGTVFGTFTQGQLLMPTVVSILIGMAVGYYTGKPVSLMAAMDGMMSGIMGGMMGAMLGVMVVYQSPTIMIGFVNLIFIVVMSLLVKLIQEEARVIEKKKDTSAQEATGNSLSRLKWLVLPVVLVLLFVMMKTPGIGSSSLKNVSSGPAGATTTESVASNSGSTASNIQAKQKNGYQEVDIKVGTNGYTPDEIKLKAGVPTKLNFQKDYRGGCLSYLIMPDFNIQQALKQGTTTVEITPSKPGKYVFTCGMGMYGGYITVES</sequence>
<name>A0ABV9Q6V6_9BACL</name>
<proteinExistence type="predicted"/>
<feature type="transmembrane region" description="Helical" evidence="2">
    <location>
        <begin position="35"/>
        <end position="56"/>
    </location>
</feature>
<reference evidence="5" key="1">
    <citation type="journal article" date="2019" name="Int. J. Syst. Evol. Microbiol.">
        <title>The Global Catalogue of Microorganisms (GCM) 10K type strain sequencing project: providing services to taxonomists for standard genome sequencing and annotation.</title>
        <authorList>
            <consortium name="The Broad Institute Genomics Platform"/>
            <consortium name="The Broad Institute Genome Sequencing Center for Infectious Disease"/>
            <person name="Wu L."/>
            <person name="Ma J."/>
        </authorList>
    </citation>
    <scope>NUCLEOTIDE SEQUENCE [LARGE SCALE GENOMIC DNA]</scope>
    <source>
        <strain evidence="5">WYCCWR 12678</strain>
    </source>
</reference>
<keyword evidence="5" id="KW-1185">Reference proteome</keyword>
<feature type="transmembrane region" description="Helical" evidence="2">
    <location>
        <begin position="117"/>
        <end position="136"/>
    </location>
</feature>
<gene>
    <name evidence="4" type="ORF">ACFO8Q_19855</name>
</gene>
<dbReference type="EMBL" id="JBHSHC010000139">
    <property type="protein sequence ID" value="MFC4769589.1"/>
    <property type="molecule type" value="Genomic_DNA"/>
</dbReference>